<accession>A0A6V7JN82</accession>
<dbReference type="AlphaFoldDB" id="A0A6V7JN82"/>
<gene>
    <name evidence="1" type="ORF">BBRV_LOCUS53089</name>
</gene>
<reference evidence="1" key="1">
    <citation type="submission" date="2020-07" db="EMBL/GenBank/DDBJ databases">
        <authorList>
            <person name="Ferguson B K."/>
        </authorList>
    </citation>
    <scope>NUCLEOTIDE SEQUENCE</scope>
    <source>
        <strain evidence="1">L06</strain>
    </source>
</reference>
<sequence length="127" mass="14794">MEEGQCAECHAKTSLSYMLSFSITSQLQTLFLREEFTPNLSYRFNRGKIGEHSVEDIDDGDHYKEQQAYGFLNDPWAISFMWNSDGAQLYKSSQKSIWPLYLVVNELPYAMRYRQENVIMAGLWCAL</sequence>
<evidence type="ECO:0000313" key="1">
    <source>
        <dbReference type="EMBL" id="CAD1551596.1"/>
    </source>
</evidence>
<name>A0A6V7JN82_9HYME</name>
<dbReference type="EMBL" id="CADCXW020000017">
    <property type="protein sequence ID" value="CAD1551596.1"/>
    <property type="molecule type" value="Genomic_DNA"/>
</dbReference>
<proteinExistence type="predicted"/>
<organism evidence="1">
    <name type="scientific">Bracon brevicornis</name>
    <dbReference type="NCBI Taxonomy" id="1563983"/>
    <lineage>
        <taxon>Eukaryota</taxon>
        <taxon>Metazoa</taxon>
        <taxon>Ecdysozoa</taxon>
        <taxon>Arthropoda</taxon>
        <taxon>Hexapoda</taxon>
        <taxon>Insecta</taxon>
        <taxon>Pterygota</taxon>
        <taxon>Neoptera</taxon>
        <taxon>Endopterygota</taxon>
        <taxon>Hymenoptera</taxon>
        <taxon>Apocrita</taxon>
        <taxon>Ichneumonoidea</taxon>
        <taxon>Braconidae</taxon>
        <taxon>Braconinae</taxon>
        <taxon>Bracon</taxon>
    </lineage>
</organism>
<protein>
    <submittedName>
        <fullName evidence="1">Uncharacterized protein</fullName>
    </submittedName>
</protein>